<comment type="caution">
    <text evidence="3">The sequence shown here is derived from an EMBL/GenBank/DDBJ whole genome shotgun (WGS) entry which is preliminary data.</text>
</comment>
<dbReference type="GO" id="GO:0008270">
    <property type="term" value="F:zinc ion binding"/>
    <property type="evidence" value="ECO:0007669"/>
    <property type="project" value="InterPro"/>
</dbReference>
<comment type="similarity">
    <text evidence="1">Belongs to the ros/MucR family.</text>
</comment>
<feature type="region of interest" description="Disordered" evidence="2">
    <location>
        <begin position="173"/>
        <end position="222"/>
    </location>
</feature>
<dbReference type="Pfam" id="PF05443">
    <property type="entry name" value="ROS_MUCR"/>
    <property type="match status" value="1"/>
</dbReference>
<feature type="compositionally biased region" description="Low complexity" evidence="2">
    <location>
        <begin position="183"/>
        <end position="194"/>
    </location>
</feature>
<dbReference type="EMBL" id="BANI01000100">
    <property type="protein sequence ID" value="GAN96842.1"/>
    <property type="molecule type" value="Genomic_DNA"/>
</dbReference>
<dbReference type="GO" id="GO:0006355">
    <property type="term" value="P:regulation of DNA-templated transcription"/>
    <property type="evidence" value="ECO:0007669"/>
    <property type="project" value="InterPro"/>
</dbReference>
<dbReference type="InterPro" id="IPR041920">
    <property type="entry name" value="ROS/MUCR_sf"/>
</dbReference>
<dbReference type="Gene3D" id="1.10.10.1550">
    <property type="entry name" value="ROS/MUCR transcriptional regulator protein"/>
    <property type="match status" value="1"/>
</dbReference>
<evidence type="ECO:0000256" key="2">
    <source>
        <dbReference type="SAM" id="MobiDB-lite"/>
    </source>
</evidence>
<dbReference type="InterPro" id="IPR008807">
    <property type="entry name" value="ROS_MUCR"/>
</dbReference>
<protein>
    <submittedName>
        <fullName evidence="3">Transcriptional regulator Ros/MucR</fullName>
    </submittedName>
</protein>
<proteinExistence type="inferred from homology"/>
<dbReference type="Proteomes" id="UP000032675">
    <property type="component" value="Unassembled WGS sequence"/>
</dbReference>
<reference evidence="3" key="1">
    <citation type="submission" date="2012-11" db="EMBL/GenBank/DDBJ databases">
        <title>Whole genome sequence of Gluconacetobacter europaeus NBRC3261.</title>
        <authorList>
            <person name="Azuma Y."/>
            <person name="Higashiura N."/>
            <person name="Hirakawa H."/>
            <person name="Matsushita K."/>
        </authorList>
    </citation>
    <scope>NUCLEOTIDE SEQUENCE [LARGE SCALE GENOMIC DNA]</scope>
    <source>
        <strain evidence="3">NBRC 3261</strain>
    </source>
</reference>
<gene>
    <name evidence="3" type="ORF">Geu3261_0115_002</name>
</gene>
<dbReference type="AlphaFoldDB" id="A0A0D6PZV2"/>
<accession>A0A0D6PZV2</accession>
<evidence type="ECO:0000313" key="3">
    <source>
        <dbReference type="EMBL" id="GAN96842.1"/>
    </source>
</evidence>
<dbReference type="GO" id="GO:0003677">
    <property type="term" value="F:DNA binding"/>
    <property type="evidence" value="ECO:0007669"/>
    <property type="project" value="InterPro"/>
</dbReference>
<feature type="compositionally biased region" description="Basic residues" evidence="2">
    <location>
        <begin position="208"/>
        <end position="222"/>
    </location>
</feature>
<name>A0A0D6PZV2_KOMEU</name>
<evidence type="ECO:0000256" key="1">
    <source>
        <dbReference type="ARBA" id="ARBA00007031"/>
    </source>
</evidence>
<organism evidence="3">
    <name type="scientific">Komagataeibacter europaeus NBRC 3261</name>
    <dbReference type="NCBI Taxonomy" id="1234669"/>
    <lineage>
        <taxon>Bacteria</taxon>
        <taxon>Pseudomonadati</taxon>
        <taxon>Pseudomonadota</taxon>
        <taxon>Alphaproteobacteria</taxon>
        <taxon>Acetobacterales</taxon>
        <taxon>Acetobacteraceae</taxon>
        <taxon>Komagataeibacter</taxon>
    </lineage>
</organism>
<sequence length="222" mass="23829">MDQSDDLSPAIVIAMSDIVAAHLGNTNTSLPTEHVPAFIRDVYAAIRETTPATEKNSSIPAQQPAVPVGQSVFPDHIVCLEDGKKLKMLKRHLQTRYGMTPTQYREKWQLPMDYPMVAPEYAKMRATLARDAGLGRKVLVPQTAPVDEATAAPSVDSATKEVLIDTAEAVLPPKKTISKRSRSSATETGSSAASPKKTPGSKTSARPRAVRKTGTKAKGAKV</sequence>
<dbReference type="RefSeq" id="WP_039998424.1">
    <property type="nucleotide sequence ID" value="NZ_BANI01000100.1"/>
</dbReference>